<proteinExistence type="predicted"/>
<keyword evidence="3" id="KW-0862">Zinc</keyword>
<evidence type="ECO:0000256" key="3">
    <source>
        <dbReference type="ARBA" id="ARBA00022833"/>
    </source>
</evidence>
<dbReference type="InterPro" id="IPR037187">
    <property type="entry name" value="DnaK_N"/>
</dbReference>
<dbReference type="OrthoDB" id="9803742at2"/>
<dbReference type="InterPro" id="IPR048489">
    <property type="entry name" value="DksA_N"/>
</dbReference>
<dbReference type="InterPro" id="IPR000962">
    <property type="entry name" value="Znf_DskA_TraR"/>
</dbReference>
<dbReference type="STRING" id="502025.Hoch_6791"/>
<dbReference type="Gene3D" id="1.20.120.910">
    <property type="entry name" value="DksA, coiled-coil domain"/>
    <property type="match status" value="1"/>
</dbReference>
<evidence type="ECO:0000256" key="4">
    <source>
        <dbReference type="PROSITE-ProRule" id="PRU00510"/>
    </source>
</evidence>
<feature type="zinc finger region" description="dksA C4-type" evidence="4">
    <location>
        <begin position="86"/>
        <end position="110"/>
    </location>
</feature>
<dbReference type="Pfam" id="PF21157">
    <property type="entry name" value="DksA_N"/>
    <property type="match status" value="1"/>
</dbReference>
<dbReference type="PROSITE" id="PS51128">
    <property type="entry name" value="ZF_DKSA_2"/>
    <property type="match status" value="1"/>
</dbReference>
<name>D0LUD2_HALO1</name>
<dbReference type="KEGG" id="hoh:Hoch_6791"/>
<evidence type="ECO:0000256" key="1">
    <source>
        <dbReference type="ARBA" id="ARBA00022723"/>
    </source>
</evidence>
<dbReference type="EMBL" id="CP001804">
    <property type="protein sequence ID" value="ACY19255.1"/>
    <property type="molecule type" value="Genomic_DNA"/>
</dbReference>
<feature type="domain" description="Zinc finger DksA/TraR C4-type" evidence="5">
    <location>
        <begin position="82"/>
        <end position="116"/>
    </location>
</feature>
<dbReference type="SUPFAM" id="SSF109635">
    <property type="entry name" value="DnaK suppressor protein DksA, alpha-hairpin domain"/>
    <property type="match status" value="1"/>
</dbReference>
<dbReference type="RefSeq" id="WP_012831847.1">
    <property type="nucleotide sequence ID" value="NC_013440.1"/>
</dbReference>
<sequence length="127" mass="14535">MLTPEQTEELRTRLTTQRRQLVDSVTSAIGFSMDRDRDRVGRDSLDESTEEAMYSTQLRLHDRETFLLNKIDAALERLKAGTIDECEECGGEISVQRLIARPVTTLCIDCKSEREQSEEGRTRPTDL</sequence>
<dbReference type="PROSITE" id="PS01102">
    <property type="entry name" value="ZF_DKSA_1"/>
    <property type="match status" value="1"/>
</dbReference>
<protein>
    <submittedName>
        <fullName evidence="7">Transcriptional regulator, TraR/DksA family</fullName>
    </submittedName>
</protein>
<evidence type="ECO:0000313" key="7">
    <source>
        <dbReference type="EMBL" id="ACY19255.1"/>
    </source>
</evidence>
<dbReference type="PANTHER" id="PTHR33823:SF2">
    <property type="entry name" value="RNA POLYMERASE-BINDING TRANSCRIPTION FACTOR DKSA"/>
    <property type="match status" value="1"/>
</dbReference>
<keyword evidence="1" id="KW-0479">Metal-binding</keyword>
<accession>D0LUD2</accession>
<dbReference type="AlphaFoldDB" id="D0LUD2"/>
<dbReference type="InterPro" id="IPR020458">
    <property type="entry name" value="Znf_DskA_TraR_CS"/>
</dbReference>
<keyword evidence="8" id="KW-1185">Reference proteome</keyword>
<dbReference type="eggNOG" id="COG1734">
    <property type="taxonomic scope" value="Bacteria"/>
</dbReference>
<dbReference type="PANTHER" id="PTHR33823">
    <property type="entry name" value="RNA POLYMERASE-BINDING TRANSCRIPTION FACTOR DKSA-RELATED"/>
    <property type="match status" value="1"/>
</dbReference>
<reference evidence="7 8" key="1">
    <citation type="journal article" date="2010" name="Stand. Genomic Sci.">
        <title>Complete genome sequence of Haliangium ochraceum type strain (SMP-2).</title>
        <authorList>
            <consortium name="US DOE Joint Genome Institute (JGI-PGF)"/>
            <person name="Ivanova N."/>
            <person name="Daum C."/>
            <person name="Lang E."/>
            <person name="Abt B."/>
            <person name="Kopitz M."/>
            <person name="Saunders E."/>
            <person name="Lapidus A."/>
            <person name="Lucas S."/>
            <person name="Glavina Del Rio T."/>
            <person name="Nolan M."/>
            <person name="Tice H."/>
            <person name="Copeland A."/>
            <person name="Cheng J.F."/>
            <person name="Chen F."/>
            <person name="Bruce D."/>
            <person name="Goodwin L."/>
            <person name="Pitluck S."/>
            <person name="Mavromatis K."/>
            <person name="Pati A."/>
            <person name="Mikhailova N."/>
            <person name="Chen A."/>
            <person name="Palaniappan K."/>
            <person name="Land M."/>
            <person name="Hauser L."/>
            <person name="Chang Y.J."/>
            <person name="Jeffries C.D."/>
            <person name="Detter J.C."/>
            <person name="Brettin T."/>
            <person name="Rohde M."/>
            <person name="Goker M."/>
            <person name="Bristow J."/>
            <person name="Markowitz V."/>
            <person name="Eisen J.A."/>
            <person name="Hugenholtz P."/>
            <person name="Kyrpides N.C."/>
            <person name="Klenk H.P."/>
        </authorList>
    </citation>
    <scope>NUCLEOTIDE SEQUENCE [LARGE SCALE GENOMIC DNA]</scope>
    <source>
        <strain evidence="8">DSM 14365 / CIP 107738 / JCM 11303 / AJ 13395 / SMP-2</strain>
    </source>
</reference>
<dbReference type="Pfam" id="PF01258">
    <property type="entry name" value="zf-dskA_traR"/>
    <property type="match status" value="1"/>
</dbReference>
<dbReference type="SUPFAM" id="SSF57716">
    <property type="entry name" value="Glucocorticoid receptor-like (DNA-binding domain)"/>
    <property type="match status" value="1"/>
</dbReference>
<feature type="domain" description="DnaK suppressor protein DksA N-terminal" evidence="6">
    <location>
        <begin position="6"/>
        <end position="78"/>
    </location>
</feature>
<gene>
    <name evidence="7" type="ordered locus">Hoch_6791</name>
</gene>
<evidence type="ECO:0000256" key="2">
    <source>
        <dbReference type="ARBA" id="ARBA00022771"/>
    </source>
</evidence>
<dbReference type="HOGENOM" id="CLU_043144_2_1_7"/>
<evidence type="ECO:0000259" key="5">
    <source>
        <dbReference type="Pfam" id="PF01258"/>
    </source>
</evidence>
<dbReference type="GO" id="GO:0008270">
    <property type="term" value="F:zinc ion binding"/>
    <property type="evidence" value="ECO:0007669"/>
    <property type="project" value="UniProtKB-KW"/>
</dbReference>
<dbReference type="Proteomes" id="UP000001880">
    <property type="component" value="Chromosome"/>
</dbReference>
<keyword evidence="2" id="KW-0863">Zinc-finger</keyword>
<organism evidence="7 8">
    <name type="scientific">Haliangium ochraceum (strain DSM 14365 / JCM 11303 / SMP-2)</name>
    <dbReference type="NCBI Taxonomy" id="502025"/>
    <lineage>
        <taxon>Bacteria</taxon>
        <taxon>Pseudomonadati</taxon>
        <taxon>Myxococcota</taxon>
        <taxon>Polyangia</taxon>
        <taxon>Haliangiales</taxon>
        <taxon>Kofleriaceae</taxon>
        <taxon>Haliangium</taxon>
    </lineage>
</organism>
<evidence type="ECO:0000313" key="8">
    <source>
        <dbReference type="Proteomes" id="UP000001880"/>
    </source>
</evidence>
<evidence type="ECO:0000259" key="6">
    <source>
        <dbReference type="Pfam" id="PF21157"/>
    </source>
</evidence>